<dbReference type="GO" id="GO:0005789">
    <property type="term" value="C:endoplasmic reticulum membrane"/>
    <property type="evidence" value="ECO:0007669"/>
    <property type="project" value="UniProtKB-SubCell"/>
</dbReference>
<evidence type="ECO:0000259" key="23">
    <source>
        <dbReference type="PROSITE" id="PS50268"/>
    </source>
</evidence>
<evidence type="ECO:0000313" key="24">
    <source>
        <dbReference type="Ensembl" id="ENSOMYP00000058092.2"/>
    </source>
</evidence>
<evidence type="ECO:0000256" key="15">
    <source>
        <dbReference type="ARBA" id="ARBA00023180"/>
    </source>
</evidence>
<dbReference type="GO" id="GO:0051965">
    <property type="term" value="P:positive regulation of synapse assembly"/>
    <property type="evidence" value="ECO:0007669"/>
    <property type="project" value="TreeGrafter"/>
</dbReference>
<reference evidence="24" key="2">
    <citation type="submission" date="2025-08" db="UniProtKB">
        <authorList>
            <consortium name="Ensembl"/>
        </authorList>
    </citation>
    <scope>IDENTIFICATION</scope>
</reference>
<evidence type="ECO:0000256" key="5">
    <source>
        <dbReference type="ARBA" id="ARBA00022692"/>
    </source>
</evidence>
<keyword evidence="12" id="KW-0770">Synapse</keyword>
<comment type="subcellular location">
    <subcellularLocation>
        <location evidence="2">Cell projection</location>
        <location evidence="2">Neuron projection</location>
    </subcellularLocation>
    <subcellularLocation>
        <location evidence="1">Endoplasmic reticulum membrane</location>
        <topology evidence="1">Single-pass type I membrane protein</topology>
    </subcellularLocation>
    <subcellularLocation>
        <location evidence="3">Golgi apparatus membrane</location>
        <topology evidence="3">Single-pass type I membrane protein</topology>
    </subcellularLocation>
    <subcellularLocation>
        <location evidence="18">Postsynaptic cell membrane</location>
        <topology evidence="18">Single-pass type I membrane protein</topology>
    </subcellularLocation>
</comment>
<dbReference type="GO" id="GO:0050806">
    <property type="term" value="P:positive regulation of synaptic transmission"/>
    <property type="evidence" value="ECO:0007669"/>
    <property type="project" value="TreeGrafter"/>
</dbReference>
<feature type="domain" description="Cadherin" evidence="23">
    <location>
        <begin position="17"/>
        <end position="133"/>
    </location>
</feature>
<keyword evidence="14 22" id="KW-0472">Membrane</keyword>
<keyword evidence="25" id="KW-1185">Reference proteome</keyword>
<keyword evidence="5 22" id="KW-0812">Transmembrane</keyword>
<evidence type="ECO:0000256" key="8">
    <source>
        <dbReference type="ARBA" id="ARBA00022824"/>
    </source>
</evidence>
<proteinExistence type="inferred from homology"/>
<evidence type="ECO:0000256" key="20">
    <source>
        <dbReference type="ARBA" id="ARBA00069678"/>
    </source>
</evidence>
<dbReference type="AlphaFoldDB" id="A0A8C7RWE6"/>
<evidence type="ECO:0000256" key="17">
    <source>
        <dbReference type="ARBA" id="ARBA00023273"/>
    </source>
</evidence>
<evidence type="ECO:0000256" key="13">
    <source>
        <dbReference type="ARBA" id="ARBA00023034"/>
    </source>
</evidence>
<keyword evidence="9 21" id="KW-0106">Calcium</keyword>
<evidence type="ECO:0000256" key="16">
    <source>
        <dbReference type="ARBA" id="ARBA00023257"/>
    </source>
</evidence>
<evidence type="ECO:0000256" key="14">
    <source>
        <dbReference type="ARBA" id="ARBA00023136"/>
    </source>
</evidence>
<evidence type="ECO:0000256" key="10">
    <source>
        <dbReference type="ARBA" id="ARBA00022889"/>
    </source>
</evidence>
<dbReference type="FunFam" id="2.60.40.60:FF:000062">
    <property type="entry name" value="Calsyntenin 3"/>
    <property type="match status" value="1"/>
</dbReference>
<evidence type="ECO:0000256" key="19">
    <source>
        <dbReference type="ARBA" id="ARBA00035015"/>
    </source>
</evidence>
<evidence type="ECO:0000256" key="4">
    <source>
        <dbReference type="ARBA" id="ARBA00022475"/>
    </source>
</evidence>
<dbReference type="InterPro" id="IPR013320">
    <property type="entry name" value="ConA-like_dom_sf"/>
</dbReference>
<dbReference type="InterPro" id="IPR002126">
    <property type="entry name" value="Cadherin-like_dom"/>
</dbReference>
<evidence type="ECO:0000256" key="6">
    <source>
        <dbReference type="ARBA" id="ARBA00022729"/>
    </source>
</evidence>
<evidence type="ECO:0000256" key="21">
    <source>
        <dbReference type="PROSITE-ProRule" id="PRU00043"/>
    </source>
</evidence>
<dbReference type="InterPro" id="IPR015919">
    <property type="entry name" value="Cadherin-like_sf"/>
</dbReference>
<dbReference type="PANTHER" id="PTHR14139">
    <property type="entry name" value="CALSYNTENIN"/>
    <property type="match status" value="1"/>
</dbReference>
<dbReference type="GO" id="GO:0045211">
    <property type="term" value="C:postsynaptic membrane"/>
    <property type="evidence" value="ECO:0007669"/>
    <property type="project" value="UniProtKB-SubCell"/>
</dbReference>
<evidence type="ECO:0000256" key="22">
    <source>
        <dbReference type="SAM" id="Phobius"/>
    </source>
</evidence>
<dbReference type="PROSITE" id="PS50268">
    <property type="entry name" value="CADHERIN_2"/>
    <property type="match status" value="2"/>
</dbReference>
<evidence type="ECO:0000313" key="25">
    <source>
        <dbReference type="Proteomes" id="UP000694395"/>
    </source>
</evidence>
<keyword evidence="6" id="KW-0732">Signal</keyword>
<reference evidence="24" key="3">
    <citation type="submission" date="2025-09" db="UniProtKB">
        <authorList>
            <consortium name="Ensembl"/>
        </authorList>
    </citation>
    <scope>IDENTIFICATION</scope>
</reference>
<accession>A0A8C7RWE6</accession>
<keyword evidence="7" id="KW-0677">Repeat</keyword>
<feature type="domain" description="Cadherin" evidence="23">
    <location>
        <begin position="134"/>
        <end position="234"/>
    </location>
</feature>
<keyword evidence="15" id="KW-0325">Glycoprotein</keyword>
<dbReference type="Pfam" id="PF19699">
    <property type="entry name" value="CLSTN_C"/>
    <property type="match status" value="1"/>
</dbReference>
<dbReference type="SMART" id="SM00112">
    <property type="entry name" value="CA"/>
    <property type="match status" value="2"/>
</dbReference>
<comment type="similarity">
    <text evidence="19">Belongs to the calsyntenin family.</text>
</comment>
<keyword evidence="16" id="KW-0628">Postsynaptic cell membrane</keyword>
<evidence type="ECO:0000256" key="18">
    <source>
        <dbReference type="ARBA" id="ARBA00035006"/>
    </source>
</evidence>
<dbReference type="GO" id="GO:0000139">
    <property type="term" value="C:Golgi membrane"/>
    <property type="evidence" value="ECO:0007669"/>
    <property type="project" value="UniProtKB-SubCell"/>
</dbReference>
<sequence>MCSCSLNSKVNKHKPWIETTYHGIVTENDDKVLLDPPLIALDKDAPLRYAGEICGFRIHGQNVPFEAVVLDKSTGEGVIRAKDKLDCELQKEHTFTIQAYDCGEGPDGANMKKSHKATVHIQVNDINEYSPVFKEKSYKATVIEGKKYDSILKVEAVDADCSFQFSQICSYEIVTPDVPFTVDKDGFIKNTEKLNYSKERMYKLTVTAYDCGKNRASEDVLVKINIKPTCKPGWQGFNKRIEYEPGTGSLALFPSMHLETCEEPITSIQANIELETNHIGKGCDRDTYSEKSLHKLCGASAGTVELLPAPSSSANWTVGLPTDNGHDSDQVFEFNGTQAIKVPEGVVSTSLKEPFTVSVWMRHGPGAREKETILCNSDKTEMNRHHYSLYVHNCHLILLLRQDPAETENYKPAEFHWKLDQVCDKEWHHYVLNVEFPSVALFVDGATFEPFLVTEDYPLHSSKIDMQLTIGACWQGGNARMSQFFRGNLAGLMIRSGKLENKKVIDCLYTCKEGLDVQLPEEVASAVKVAFNPNQSSLTVEGDDIEAFDKVMQHISYLNSRQFPTPGIRHLRVSTTVKCFNEETCILIPEAAGYVMVLQPEEPKISLSGIDHFARGAAEFESPEGVTLFPELRIVSTITREAERDTVVSEEIMHNLDTCEVTALGDELDGEHETLEVDQAQVQQRGLEMTSSNLGLVLTGVNTMANYEQVLHLIRYKNWHTEALFDRKFKLFCSELNGRYISNDFKVEVSVIHTANPMDHANNAMVQPNFINPVHHASVDLACMRTFVLIHTLCVLYSVVPSAATIVIVVCVSFLVFMIILGVFRIRSAHQRTMRDTEGGKENEMDWDDSALTITVNPMEVISYKSFSINYGQQTQLHYIDGNLHAQRYRDKILSPIDMSPIERVWDALDQCAQQHVRVPANIYQLCH</sequence>
<feature type="transmembrane region" description="Helical" evidence="22">
    <location>
        <begin position="795"/>
        <end position="824"/>
    </location>
</feature>
<dbReference type="Ensembl" id="ENSOMYT00000063236.2">
    <property type="protein sequence ID" value="ENSOMYP00000058092.2"/>
    <property type="gene ID" value="ENSOMYG00000023258.2"/>
</dbReference>
<organism evidence="24 25">
    <name type="scientific">Oncorhynchus mykiss</name>
    <name type="common">Rainbow trout</name>
    <name type="synonym">Salmo gairdneri</name>
    <dbReference type="NCBI Taxonomy" id="8022"/>
    <lineage>
        <taxon>Eukaryota</taxon>
        <taxon>Metazoa</taxon>
        <taxon>Chordata</taxon>
        <taxon>Craniata</taxon>
        <taxon>Vertebrata</taxon>
        <taxon>Euteleostomi</taxon>
        <taxon>Actinopterygii</taxon>
        <taxon>Neopterygii</taxon>
        <taxon>Teleostei</taxon>
        <taxon>Protacanthopterygii</taxon>
        <taxon>Salmoniformes</taxon>
        <taxon>Salmonidae</taxon>
        <taxon>Salmoninae</taxon>
        <taxon>Oncorhynchus</taxon>
    </lineage>
</organism>
<dbReference type="Proteomes" id="UP000694395">
    <property type="component" value="Chromosome 9"/>
</dbReference>
<dbReference type="GO" id="GO:0005509">
    <property type="term" value="F:calcium ion binding"/>
    <property type="evidence" value="ECO:0007669"/>
    <property type="project" value="UniProtKB-UniRule"/>
</dbReference>
<dbReference type="GeneTree" id="ENSGT00950000183086"/>
<evidence type="ECO:0000256" key="2">
    <source>
        <dbReference type="ARBA" id="ARBA00004487"/>
    </source>
</evidence>
<evidence type="ECO:0000256" key="7">
    <source>
        <dbReference type="ARBA" id="ARBA00022737"/>
    </source>
</evidence>
<dbReference type="FunFam" id="2.60.120.200:FF:000036">
    <property type="entry name" value="Calsyntenin 1"/>
    <property type="match status" value="1"/>
</dbReference>
<keyword evidence="10" id="KW-0130">Cell adhesion</keyword>
<keyword evidence="11 22" id="KW-1133">Transmembrane helix</keyword>
<dbReference type="FunFam" id="2.60.40.60:FF:000025">
    <property type="entry name" value="Calsyntenin 1"/>
    <property type="match status" value="1"/>
</dbReference>
<evidence type="ECO:0000256" key="1">
    <source>
        <dbReference type="ARBA" id="ARBA00004115"/>
    </source>
</evidence>
<evidence type="ECO:0000256" key="11">
    <source>
        <dbReference type="ARBA" id="ARBA00022989"/>
    </source>
</evidence>
<evidence type="ECO:0000256" key="12">
    <source>
        <dbReference type="ARBA" id="ARBA00023018"/>
    </source>
</evidence>
<keyword evidence="4" id="KW-1003">Cell membrane</keyword>
<name>A0A8C7RWE6_ONCMY</name>
<dbReference type="GO" id="GO:0007156">
    <property type="term" value="P:homophilic cell adhesion via plasma membrane adhesion molecules"/>
    <property type="evidence" value="ECO:0007669"/>
    <property type="project" value="InterPro"/>
</dbReference>
<dbReference type="SUPFAM" id="SSF49899">
    <property type="entry name" value="Concanavalin A-like lectins/glucanases"/>
    <property type="match status" value="1"/>
</dbReference>
<keyword evidence="8" id="KW-0256">Endoplasmic reticulum</keyword>
<evidence type="ECO:0000256" key="3">
    <source>
        <dbReference type="ARBA" id="ARBA00004614"/>
    </source>
</evidence>
<dbReference type="PRINTS" id="PR00205">
    <property type="entry name" value="CADHERIN"/>
</dbReference>
<dbReference type="GO" id="GO:0009986">
    <property type="term" value="C:cell surface"/>
    <property type="evidence" value="ECO:0007669"/>
    <property type="project" value="TreeGrafter"/>
</dbReference>
<dbReference type="PANTHER" id="PTHR14139:SF4">
    <property type="entry name" value="CALSYNTENIN-1"/>
    <property type="match status" value="1"/>
</dbReference>
<dbReference type="Gene3D" id="2.60.120.200">
    <property type="match status" value="1"/>
</dbReference>
<dbReference type="Gene3D" id="2.60.40.60">
    <property type="entry name" value="Cadherins"/>
    <property type="match status" value="2"/>
</dbReference>
<dbReference type="SUPFAM" id="SSF49313">
    <property type="entry name" value="Cadherin-like"/>
    <property type="match status" value="2"/>
</dbReference>
<keyword evidence="13" id="KW-0333">Golgi apparatus</keyword>
<keyword evidence="17" id="KW-0966">Cell projection</keyword>
<dbReference type="GO" id="GO:0043005">
    <property type="term" value="C:neuron projection"/>
    <property type="evidence" value="ECO:0007669"/>
    <property type="project" value="UniProtKB-SubCell"/>
</dbReference>
<protein>
    <recommendedName>
        <fullName evidence="20">Calsyntenin-1</fullName>
    </recommendedName>
</protein>
<dbReference type="InterPro" id="IPR045588">
    <property type="entry name" value="CLSTN_C"/>
</dbReference>
<evidence type="ECO:0000256" key="9">
    <source>
        <dbReference type="ARBA" id="ARBA00022837"/>
    </source>
</evidence>
<dbReference type="CDD" id="cd11304">
    <property type="entry name" value="Cadherin_repeat"/>
    <property type="match status" value="2"/>
</dbReference>
<reference evidence="24" key="1">
    <citation type="submission" date="2020-07" db="EMBL/GenBank/DDBJ databases">
        <title>A long reads based de novo assembly of the rainbow trout Arlee double haploid line genome.</title>
        <authorList>
            <person name="Gao G."/>
            <person name="Palti Y."/>
        </authorList>
    </citation>
    <scope>NUCLEOTIDE SEQUENCE [LARGE SCALE GENOMIC DNA]</scope>
</reference>